<protein>
    <submittedName>
        <fullName evidence="1">Uncharacterized protein</fullName>
    </submittedName>
</protein>
<dbReference type="Proteomes" id="UP001352852">
    <property type="component" value="Unassembled WGS sequence"/>
</dbReference>
<sequence length="105" mass="11910">MQRVSATDTELQRKSCFLMKLGTFAFHFSANAQGDELPVKVSRSENKGRSSIRIRWNLCRSTHTERTVTRRGTCFHDACGRLVGCRGSLPRARCYSTRQAARQAE</sequence>
<dbReference type="EMBL" id="JAHUTJ010025298">
    <property type="protein sequence ID" value="MED6273891.1"/>
    <property type="molecule type" value="Genomic_DNA"/>
</dbReference>
<gene>
    <name evidence="1" type="ORF">CHARACLAT_010892</name>
</gene>
<evidence type="ECO:0000313" key="2">
    <source>
        <dbReference type="Proteomes" id="UP001352852"/>
    </source>
</evidence>
<reference evidence="1 2" key="1">
    <citation type="submission" date="2021-06" db="EMBL/GenBank/DDBJ databases">
        <authorList>
            <person name="Palmer J.M."/>
        </authorList>
    </citation>
    <scope>NUCLEOTIDE SEQUENCE [LARGE SCALE GENOMIC DNA]</scope>
    <source>
        <strain evidence="1 2">CL_MEX2019</strain>
        <tissue evidence="1">Muscle</tissue>
    </source>
</reference>
<name>A0ABU7DFI1_9TELE</name>
<comment type="caution">
    <text evidence="1">The sequence shown here is derived from an EMBL/GenBank/DDBJ whole genome shotgun (WGS) entry which is preliminary data.</text>
</comment>
<accession>A0ABU7DFI1</accession>
<evidence type="ECO:0000313" key="1">
    <source>
        <dbReference type="EMBL" id="MED6273891.1"/>
    </source>
</evidence>
<organism evidence="1 2">
    <name type="scientific">Characodon lateralis</name>
    <dbReference type="NCBI Taxonomy" id="208331"/>
    <lineage>
        <taxon>Eukaryota</taxon>
        <taxon>Metazoa</taxon>
        <taxon>Chordata</taxon>
        <taxon>Craniata</taxon>
        <taxon>Vertebrata</taxon>
        <taxon>Euteleostomi</taxon>
        <taxon>Actinopterygii</taxon>
        <taxon>Neopterygii</taxon>
        <taxon>Teleostei</taxon>
        <taxon>Neoteleostei</taxon>
        <taxon>Acanthomorphata</taxon>
        <taxon>Ovalentaria</taxon>
        <taxon>Atherinomorphae</taxon>
        <taxon>Cyprinodontiformes</taxon>
        <taxon>Goodeidae</taxon>
        <taxon>Characodon</taxon>
    </lineage>
</organism>
<proteinExistence type="predicted"/>
<keyword evidence="2" id="KW-1185">Reference proteome</keyword>